<dbReference type="Proteomes" id="UP000624244">
    <property type="component" value="Unassembled WGS sequence"/>
</dbReference>
<evidence type="ECO:0000313" key="2">
    <source>
        <dbReference type="EMBL" id="KAF5847344.1"/>
    </source>
</evidence>
<dbReference type="AlphaFoldDB" id="A0A8H5ZEQ2"/>
<organism evidence="2 3">
    <name type="scientific">Cochliobolus sativus</name>
    <name type="common">Common root rot and spot blotch fungus</name>
    <name type="synonym">Bipolaris sorokiniana</name>
    <dbReference type="NCBI Taxonomy" id="45130"/>
    <lineage>
        <taxon>Eukaryota</taxon>
        <taxon>Fungi</taxon>
        <taxon>Dikarya</taxon>
        <taxon>Ascomycota</taxon>
        <taxon>Pezizomycotina</taxon>
        <taxon>Dothideomycetes</taxon>
        <taxon>Pleosporomycetidae</taxon>
        <taxon>Pleosporales</taxon>
        <taxon>Pleosporineae</taxon>
        <taxon>Pleosporaceae</taxon>
        <taxon>Bipolaris</taxon>
    </lineage>
</organism>
<dbReference type="OMA" id="GGNNVQC"/>
<dbReference type="EMBL" id="WNKQ01000013">
    <property type="protein sequence ID" value="KAF5847344.1"/>
    <property type="molecule type" value="Genomic_DNA"/>
</dbReference>
<evidence type="ECO:0000256" key="1">
    <source>
        <dbReference type="SAM" id="SignalP"/>
    </source>
</evidence>
<feature type="chain" id="PRO_5034552405" evidence="1">
    <location>
        <begin position="20"/>
        <end position="132"/>
    </location>
</feature>
<accession>A0A8H5ZEQ2</accession>
<evidence type="ECO:0000313" key="3">
    <source>
        <dbReference type="Proteomes" id="UP000624244"/>
    </source>
</evidence>
<comment type="caution">
    <text evidence="2">The sequence shown here is derived from an EMBL/GenBank/DDBJ whole genome shotgun (WGS) entry which is preliminary data.</text>
</comment>
<feature type="signal peptide" evidence="1">
    <location>
        <begin position="1"/>
        <end position="19"/>
    </location>
</feature>
<keyword evidence="1" id="KW-0732">Signal</keyword>
<sequence>MKASMIISSAALFCAGALAAPATARSASPVFTVQLANDISGKNANADVPVNGGARTFGQLFGGAFGPKVLATSIQAVSPGAGGNNVQCVLIDPAAPAFGVVLNSWNTFVDLDGNLDKAIETDVTTFTIECFL</sequence>
<gene>
    <name evidence="2" type="ORF">GGP41_000092</name>
</gene>
<name>A0A8H5ZEQ2_COCSA</name>
<reference evidence="2" key="1">
    <citation type="submission" date="2019-11" db="EMBL/GenBank/DDBJ databases">
        <title>Bipolaris sorokiniana Genome sequencing.</title>
        <authorList>
            <person name="Wang H."/>
        </authorList>
    </citation>
    <scope>NUCLEOTIDE SEQUENCE</scope>
</reference>
<proteinExistence type="predicted"/>
<protein>
    <submittedName>
        <fullName evidence="2">Uncharacterized protein</fullName>
    </submittedName>
</protein>